<comment type="caution">
    <text evidence="2">The sequence shown here is derived from an EMBL/GenBank/DDBJ whole genome shotgun (WGS) entry which is preliminary data.</text>
</comment>
<proteinExistence type="predicted"/>
<dbReference type="PATRIC" id="fig|348151.3.peg.715"/>
<dbReference type="STRING" id="348151.IV55_GL000698"/>
<keyword evidence="3" id="KW-1185">Reference proteome</keyword>
<feature type="transmembrane region" description="Helical" evidence="1">
    <location>
        <begin position="40"/>
        <end position="60"/>
    </location>
</feature>
<evidence type="ECO:0000313" key="2">
    <source>
        <dbReference type="EMBL" id="KRN96831.1"/>
    </source>
</evidence>
<gene>
    <name evidence="2" type="ORF">IV55_GL000698</name>
</gene>
<protein>
    <submittedName>
        <fullName evidence="2">Uncharacterized protein</fullName>
    </submittedName>
</protein>
<evidence type="ECO:0000256" key="1">
    <source>
        <dbReference type="SAM" id="Phobius"/>
    </source>
</evidence>
<keyword evidence="1" id="KW-1133">Transmembrane helix</keyword>
<dbReference type="Proteomes" id="UP000051139">
    <property type="component" value="Unassembled WGS sequence"/>
</dbReference>
<name>A0A0R2L526_9LACO</name>
<sequence length="65" mass="6991">MQAVSVLSNRERKLSFALLTAGAVASLGLTFYWSATDHTVSALCGVVAFMFSAINLAILLEEKKQ</sequence>
<dbReference type="AlphaFoldDB" id="A0A0R2L526"/>
<keyword evidence="1" id="KW-0472">Membrane</keyword>
<feature type="transmembrane region" description="Helical" evidence="1">
    <location>
        <begin position="14"/>
        <end position="34"/>
    </location>
</feature>
<evidence type="ECO:0000313" key="3">
    <source>
        <dbReference type="Proteomes" id="UP000051139"/>
    </source>
</evidence>
<reference evidence="2 3" key="1">
    <citation type="journal article" date="2015" name="Genome Announc.">
        <title>Expanding the biotechnology potential of lactobacilli through comparative genomics of 213 strains and associated genera.</title>
        <authorList>
            <person name="Sun Z."/>
            <person name="Harris H.M."/>
            <person name="McCann A."/>
            <person name="Guo C."/>
            <person name="Argimon S."/>
            <person name="Zhang W."/>
            <person name="Yang X."/>
            <person name="Jeffery I.B."/>
            <person name="Cooney J.C."/>
            <person name="Kagawa T.F."/>
            <person name="Liu W."/>
            <person name="Song Y."/>
            <person name="Salvetti E."/>
            <person name="Wrobel A."/>
            <person name="Rasinkangas P."/>
            <person name="Parkhill J."/>
            <person name="Rea M.C."/>
            <person name="O'Sullivan O."/>
            <person name="Ritari J."/>
            <person name="Douillard F.P."/>
            <person name="Paul Ross R."/>
            <person name="Yang R."/>
            <person name="Briner A.E."/>
            <person name="Felis G.E."/>
            <person name="de Vos W.M."/>
            <person name="Barrangou R."/>
            <person name="Klaenhammer T.R."/>
            <person name="Caufield P.W."/>
            <person name="Cui Y."/>
            <person name="Zhang H."/>
            <person name="O'Toole P.W."/>
        </authorList>
    </citation>
    <scope>NUCLEOTIDE SEQUENCE [LARGE SCALE GENOMIC DNA]</scope>
    <source>
        <strain evidence="2 3">DSM 22696</strain>
    </source>
</reference>
<accession>A0A0R2L526</accession>
<keyword evidence="1" id="KW-0812">Transmembrane</keyword>
<dbReference type="EMBL" id="JQCB01000002">
    <property type="protein sequence ID" value="KRN96831.1"/>
    <property type="molecule type" value="Genomic_DNA"/>
</dbReference>
<organism evidence="2 3">
    <name type="scientific">Furfurilactobacillus siliginis</name>
    <dbReference type="NCBI Taxonomy" id="348151"/>
    <lineage>
        <taxon>Bacteria</taxon>
        <taxon>Bacillati</taxon>
        <taxon>Bacillota</taxon>
        <taxon>Bacilli</taxon>
        <taxon>Lactobacillales</taxon>
        <taxon>Lactobacillaceae</taxon>
        <taxon>Furfurilactobacillus</taxon>
    </lineage>
</organism>